<accession>J9FWY5</accession>
<organism evidence="1">
    <name type="scientific">gut metagenome</name>
    <dbReference type="NCBI Taxonomy" id="749906"/>
    <lineage>
        <taxon>unclassified sequences</taxon>
        <taxon>metagenomes</taxon>
        <taxon>organismal metagenomes</taxon>
    </lineage>
</organism>
<gene>
    <name evidence="1" type="ORF">EVA_17819</name>
</gene>
<proteinExistence type="predicted"/>
<name>J9FWY5_9ZZZZ</name>
<evidence type="ECO:0000313" key="1">
    <source>
        <dbReference type="EMBL" id="EJW94077.1"/>
    </source>
</evidence>
<reference evidence="1" key="1">
    <citation type="journal article" date="2012" name="PLoS ONE">
        <title>Gene sets for utilization of primary and secondary nutrition supplies in the distal gut of endangered iberian lynx.</title>
        <authorList>
            <person name="Alcaide M."/>
            <person name="Messina E."/>
            <person name="Richter M."/>
            <person name="Bargiela R."/>
            <person name="Peplies J."/>
            <person name="Huws S.A."/>
            <person name="Newbold C.J."/>
            <person name="Golyshin P.N."/>
            <person name="Simon M.A."/>
            <person name="Lopez G."/>
            <person name="Yakimov M.M."/>
            <person name="Ferrer M."/>
        </authorList>
    </citation>
    <scope>NUCLEOTIDE SEQUENCE</scope>
</reference>
<protein>
    <submittedName>
        <fullName evidence="1">Uncharacterized protein</fullName>
    </submittedName>
</protein>
<dbReference type="EMBL" id="AMCI01006586">
    <property type="protein sequence ID" value="EJW94077.1"/>
    <property type="molecule type" value="Genomic_DNA"/>
</dbReference>
<dbReference type="AlphaFoldDB" id="J9FWY5"/>
<sequence length="272" mass="30953">MDVNRFFLLKRIYVSGYIEVVVVFCDLFKCGQVAVFLNFLPFTVRIHNFSNVLLSELVLCLYLLKLLAGINKQNIVIFLAAFFENQDAGRNAGAVEYISWETDNSIHIVFLFNEEAADYSFGISTEKHTMGSHTCHRSPFVQVVDHVENESIVGRFAWSKPSGFAETVIVVELVGSTPFCRERRICHYSVKLRFTESIRFQRISVFDTEIAEFDTVQKHVHTSQVIGRWILLLTENLIGLTDVCRTEQQRATTTGRVIHITQTGMANGDNLS</sequence>
<comment type="caution">
    <text evidence="1">The sequence shown here is derived from an EMBL/GenBank/DDBJ whole genome shotgun (WGS) entry which is preliminary data.</text>
</comment>